<evidence type="ECO:0000313" key="2">
    <source>
        <dbReference type="EMBL" id="HIZ10315.1"/>
    </source>
</evidence>
<feature type="transmembrane region" description="Helical" evidence="1">
    <location>
        <begin position="59"/>
        <end position="84"/>
    </location>
</feature>
<keyword evidence="1" id="KW-1133">Transmembrane helix</keyword>
<dbReference type="Proteomes" id="UP000824025">
    <property type="component" value="Unassembled WGS sequence"/>
</dbReference>
<sequence length="85" mass="9170">MPETVQYILIALAAFIALIVVLKLFKVSFRTIVKVAVNAAVGIALIFLLNLIPNVAIPVNWWTALVSGIFGVPGVIVLLILNFVL</sequence>
<organism evidence="2 3">
    <name type="scientific">Candidatus Borkfalkia avicola</name>
    <dbReference type="NCBI Taxonomy" id="2838503"/>
    <lineage>
        <taxon>Bacteria</taxon>
        <taxon>Bacillati</taxon>
        <taxon>Bacillota</taxon>
        <taxon>Clostridia</taxon>
        <taxon>Christensenellales</taxon>
        <taxon>Christensenellaceae</taxon>
        <taxon>Candidatus Borkfalkia</taxon>
    </lineage>
</organism>
<keyword evidence="1" id="KW-0472">Membrane</keyword>
<dbReference type="InterPro" id="IPR010001">
    <property type="entry name" value="BofA"/>
</dbReference>
<evidence type="ECO:0000256" key="1">
    <source>
        <dbReference type="SAM" id="Phobius"/>
    </source>
</evidence>
<feature type="transmembrane region" description="Helical" evidence="1">
    <location>
        <begin position="6"/>
        <end position="25"/>
    </location>
</feature>
<dbReference type="EMBL" id="DXCF01000037">
    <property type="protein sequence ID" value="HIZ10315.1"/>
    <property type="molecule type" value="Genomic_DNA"/>
</dbReference>
<dbReference type="Pfam" id="PF07441">
    <property type="entry name" value="BofA"/>
    <property type="match status" value="1"/>
</dbReference>
<keyword evidence="1" id="KW-0812">Transmembrane</keyword>
<evidence type="ECO:0000313" key="3">
    <source>
        <dbReference type="Proteomes" id="UP000824025"/>
    </source>
</evidence>
<proteinExistence type="predicted"/>
<dbReference type="AlphaFoldDB" id="A0A9D2III6"/>
<protein>
    <submittedName>
        <fullName evidence="2">Pro-sigmaK processing inhibitor BofA family protein</fullName>
    </submittedName>
</protein>
<reference evidence="2" key="1">
    <citation type="journal article" date="2021" name="PeerJ">
        <title>Extensive microbial diversity within the chicken gut microbiome revealed by metagenomics and culture.</title>
        <authorList>
            <person name="Gilroy R."/>
            <person name="Ravi A."/>
            <person name="Getino M."/>
            <person name="Pursley I."/>
            <person name="Horton D.L."/>
            <person name="Alikhan N.F."/>
            <person name="Baker D."/>
            <person name="Gharbi K."/>
            <person name="Hall N."/>
            <person name="Watson M."/>
            <person name="Adriaenssens E.M."/>
            <person name="Foster-Nyarko E."/>
            <person name="Jarju S."/>
            <person name="Secka A."/>
            <person name="Antonio M."/>
            <person name="Oren A."/>
            <person name="Chaudhuri R.R."/>
            <person name="La Ragione R."/>
            <person name="Hildebrand F."/>
            <person name="Pallen M.J."/>
        </authorList>
    </citation>
    <scope>NUCLEOTIDE SEQUENCE</scope>
    <source>
        <strain evidence="2">CHK192-19661</strain>
    </source>
</reference>
<name>A0A9D2III6_9FIRM</name>
<feature type="transmembrane region" description="Helical" evidence="1">
    <location>
        <begin position="32"/>
        <end position="53"/>
    </location>
</feature>
<comment type="caution">
    <text evidence="2">The sequence shown here is derived from an EMBL/GenBank/DDBJ whole genome shotgun (WGS) entry which is preliminary data.</text>
</comment>
<accession>A0A9D2III6</accession>
<reference evidence="2" key="2">
    <citation type="submission" date="2021-04" db="EMBL/GenBank/DDBJ databases">
        <authorList>
            <person name="Gilroy R."/>
        </authorList>
    </citation>
    <scope>NUCLEOTIDE SEQUENCE</scope>
    <source>
        <strain evidence="2">CHK192-19661</strain>
    </source>
</reference>
<gene>
    <name evidence="2" type="ORF">H9726_07485</name>
</gene>